<dbReference type="Proteomes" id="UP000026960">
    <property type="component" value="Chromosome 5"/>
</dbReference>
<name>A0A0D3G5Z5_9ORYZ</name>
<protein>
    <submittedName>
        <fullName evidence="2">Uncharacterized protein</fullName>
    </submittedName>
</protein>
<dbReference type="EnsemblPlants" id="OBART05G11430.1">
    <property type="protein sequence ID" value="OBART05G11430.1"/>
    <property type="gene ID" value="OBART05G11430"/>
</dbReference>
<accession>A0A0D3G5Z5</accession>
<dbReference type="HOGENOM" id="CLU_1752516_0_0_1"/>
<sequence>MWRQRRRRRQGIWGFRRRFRTRSRSLGFRHQIRKRRERRARSCHATLPAAACHGLVAGKLSLLPRARLTAGDGPLDAPLSLLLLPLLHVSYSADDGVEHADDCAVLVLHEARGRRDSREMREKTEERRKKMEKEGERWEKWYGSNFVKF</sequence>
<evidence type="ECO:0000313" key="2">
    <source>
        <dbReference type="EnsemblPlants" id="OBART05G11430.1"/>
    </source>
</evidence>
<evidence type="ECO:0000313" key="3">
    <source>
        <dbReference type="Proteomes" id="UP000026960"/>
    </source>
</evidence>
<dbReference type="PaxDb" id="65489-OBART05G11430.1"/>
<organism evidence="2">
    <name type="scientific">Oryza barthii</name>
    <dbReference type="NCBI Taxonomy" id="65489"/>
    <lineage>
        <taxon>Eukaryota</taxon>
        <taxon>Viridiplantae</taxon>
        <taxon>Streptophyta</taxon>
        <taxon>Embryophyta</taxon>
        <taxon>Tracheophyta</taxon>
        <taxon>Spermatophyta</taxon>
        <taxon>Magnoliopsida</taxon>
        <taxon>Liliopsida</taxon>
        <taxon>Poales</taxon>
        <taxon>Poaceae</taxon>
        <taxon>BOP clade</taxon>
        <taxon>Oryzoideae</taxon>
        <taxon>Oryzeae</taxon>
        <taxon>Oryzinae</taxon>
        <taxon>Oryza</taxon>
    </lineage>
</organism>
<keyword evidence="3" id="KW-1185">Reference proteome</keyword>
<reference evidence="2" key="2">
    <citation type="submission" date="2015-03" db="UniProtKB">
        <authorList>
            <consortium name="EnsemblPlants"/>
        </authorList>
    </citation>
    <scope>IDENTIFICATION</scope>
</reference>
<reference evidence="2" key="1">
    <citation type="journal article" date="2009" name="Rice">
        <title>De Novo Next Generation Sequencing of Plant Genomes.</title>
        <authorList>
            <person name="Rounsley S."/>
            <person name="Marri P.R."/>
            <person name="Yu Y."/>
            <person name="He R."/>
            <person name="Sisneros N."/>
            <person name="Goicoechea J.L."/>
            <person name="Lee S.J."/>
            <person name="Angelova A."/>
            <person name="Kudrna D."/>
            <person name="Luo M."/>
            <person name="Affourtit J."/>
            <person name="Desany B."/>
            <person name="Knight J."/>
            <person name="Niazi F."/>
            <person name="Egholm M."/>
            <person name="Wing R.A."/>
        </authorList>
    </citation>
    <scope>NUCLEOTIDE SEQUENCE [LARGE SCALE GENOMIC DNA]</scope>
    <source>
        <strain evidence="2">cv. IRGC 105608</strain>
    </source>
</reference>
<dbReference type="AlphaFoldDB" id="A0A0D3G5Z5"/>
<feature type="region of interest" description="Disordered" evidence="1">
    <location>
        <begin position="115"/>
        <end position="136"/>
    </location>
</feature>
<dbReference type="Gramene" id="OBART05G11430.1">
    <property type="protein sequence ID" value="OBART05G11430.1"/>
    <property type="gene ID" value="OBART05G11430"/>
</dbReference>
<proteinExistence type="predicted"/>
<evidence type="ECO:0000256" key="1">
    <source>
        <dbReference type="SAM" id="MobiDB-lite"/>
    </source>
</evidence>